<evidence type="ECO:0000313" key="2">
    <source>
        <dbReference type="EMBL" id="KAK0749777.1"/>
    </source>
</evidence>
<dbReference type="Proteomes" id="UP001172155">
    <property type="component" value="Unassembled WGS sequence"/>
</dbReference>
<accession>A0AA40K8W6</accession>
<proteinExistence type="predicted"/>
<organism evidence="2 3">
    <name type="scientific">Schizothecium vesticola</name>
    <dbReference type="NCBI Taxonomy" id="314040"/>
    <lineage>
        <taxon>Eukaryota</taxon>
        <taxon>Fungi</taxon>
        <taxon>Dikarya</taxon>
        <taxon>Ascomycota</taxon>
        <taxon>Pezizomycotina</taxon>
        <taxon>Sordariomycetes</taxon>
        <taxon>Sordariomycetidae</taxon>
        <taxon>Sordariales</taxon>
        <taxon>Schizotheciaceae</taxon>
        <taxon>Schizothecium</taxon>
    </lineage>
</organism>
<dbReference type="InterPro" id="IPR001736">
    <property type="entry name" value="PLipase_D/transphosphatidylase"/>
</dbReference>
<gene>
    <name evidence="2" type="ORF">B0T18DRAFT_427843</name>
</gene>
<dbReference type="EMBL" id="JAUKUD010000003">
    <property type="protein sequence ID" value="KAK0749777.1"/>
    <property type="molecule type" value="Genomic_DNA"/>
</dbReference>
<reference evidence="2" key="1">
    <citation type="submission" date="2023-06" db="EMBL/GenBank/DDBJ databases">
        <title>Genome-scale phylogeny and comparative genomics of the fungal order Sordariales.</title>
        <authorList>
            <consortium name="Lawrence Berkeley National Laboratory"/>
            <person name="Hensen N."/>
            <person name="Bonometti L."/>
            <person name="Westerberg I."/>
            <person name="Brannstrom I.O."/>
            <person name="Guillou S."/>
            <person name="Cros-Aarteil S."/>
            <person name="Calhoun S."/>
            <person name="Haridas S."/>
            <person name="Kuo A."/>
            <person name="Mondo S."/>
            <person name="Pangilinan J."/>
            <person name="Riley R."/>
            <person name="LaButti K."/>
            <person name="Andreopoulos B."/>
            <person name="Lipzen A."/>
            <person name="Chen C."/>
            <person name="Yanf M."/>
            <person name="Daum C."/>
            <person name="Ng V."/>
            <person name="Clum A."/>
            <person name="Steindorff A."/>
            <person name="Ohm R."/>
            <person name="Martin F."/>
            <person name="Silar P."/>
            <person name="Natvig D."/>
            <person name="Lalanne C."/>
            <person name="Gautier V."/>
            <person name="Ament-velasquez S.L."/>
            <person name="Kruys A."/>
            <person name="Hutchinson M.I."/>
            <person name="Powell A.J."/>
            <person name="Barry K."/>
            <person name="Miller A.N."/>
            <person name="Grigoriev I.V."/>
            <person name="Debuchy R."/>
            <person name="Gladieux P."/>
            <person name="Thoren M.H."/>
            <person name="Johannesson H."/>
        </authorList>
    </citation>
    <scope>NUCLEOTIDE SEQUENCE</scope>
    <source>
        <strain evidence="2">SMH3187-1</strain>
    </source>
</reference>
<sequence>MPKLTLDGLEKALRVLHPEEKERGPAFSVTYNSQLPKQPNTPDDKFDLFMLIPFNRWEQEHDTSKNVIADSFKEVLNVGLAGNDKTTVLIDIALLDEPTPDFMHEKRLIHHLADKLKEDDVKDKKVIIRFLVGCHVQDQLRDNFQTRAHGDKRLDVFERLFWQGGKNIINHLDATLLLGYYNPTLRISPNRPKDGSIMAVLEQILAPFENYDIKNLPDASKSTDKVKVPEAVRAPRAPLVDQPWWKRFIFKMISAAETLSDTVSNWTGKVSEYAASFAAFAHTFAKNFKIFEAYARSNGLPSVSWNHAKYLSVNGKAMMTGGFNYWGDYFRWKELPHADTNGNPEDPGFLVDFGIKMQGDVAISVHSFADEIWRNLAAMDPKFDARSMRWKANLNLPAPKFESAESADITPSIGLFDKKPLAKSGAIKVLTTARVGQMKLDDYVYPSQLLDALRDILLNTAWHYNKAFPSKVVQGNSIYDIVSTLNRFWDLPASNPLSIPGLVGTHPATWASKYARLYAIENATESIHMTAQSLVEAFGNASWKKGPTDELDGVVDMINNTMKFPPGQEWNGVLWPYDLLVAMSKALSKFAQLPASSSDATTGAIFIVLSSRDPNYGDHTSKTELRSRLTDVMKYMATQPKALPVTTRVEDVEGIVRDRLRLKRVRNGDVHQLMHAKTLCVDRSLLYIGSDNPYPAYNEEFGCWVEEPGYVESWFKGFYDGAWKGGTEGVE</sequence>
<dbReference type="SUPFAM" id="SSF56024">
    <property type="entry name" value="Phospholipase D/nuclease"/>
    <property type="match status" value="2"/>
</dbReference>
<name>A0AA40K8W6_9PEZI</name>
<protein>
    <recommendedName>
        <fullName evidence="1">PLD phosphodiesterase domain-containing protein</fullName>
    </recommendedName>
</protein>
<dbReference type="PANTHER" id="PTHR21248:SF22">
    <property type="entry name" value="PHOSPHOLIPASE D"/>
    <property type="match status" value="1"/>
</dbReference>
<evidence type="ECO:0000313" key="3">
    <source>
        <dbReference type="Proteomes" id="UP001172155"/>
    </source>
</evidence>
<evidence type="ECO:0000259" key="1">
    <source>
        <dbReference type="PROSITE" id="PS50035"/>
    </source>
</evidence>
<dbReference type="Gene3D" id="3.30.870.10">
    <property type="entry name" value="Endonuclease Chain A"/>
    <property type="match status" value="2"/>
</dbReference>
<keyword evidence="3" id="KW-1185">Reference proteome</keyword>
<comment type="caution">
    <text evidence="2">The sequence shown here is derived from an EMBL/GenBank/DDBJ whole genome shotgun (WGS) entry which is preliminary data.</text>
</comment>
<feature type="domain" description="PLD phosphodiesterase" evidence="1">
    <location>
        <begin position="670"/>
        <end position="697"/>
    </location>
</feature>
<dbReference type="PROSITE" id="PS50035">
    <property type="entry name" value="PLD"/>
    <property type="match status" value="1"/>
</dbReference>
<dbReference type="AlphaFoldDB" id="A0AA40K8W6"/>
<dbReference type="GO" id="GO:0003824">
    <property type="term" value="F:catalytic activity"/>
    <property type="evidence" value="ECO:0007669"/>
    <property type="project" value="InterPro"/>
</dbReference>
<dbReference type="PANTHER" id="PTHR21248">
    <property type="entry name" value="CARDIOLIPIN SYNTHASE"/>
    <property type="match status" value="1"/>
</dbReference>
<dbReference type="SMART" id="SM00155">
    <property type="entry name" value="PLDc"/>
    <property type="match status" value="2"/>
</dbReference>